<dbReference type="EMBL" id="FNDK01000018">
    <property type="protein sequence ID" value="SDI00985.1"/>
    <property type="molecule type" value="Genomic_DNA"/>
</dbReference>
<evidence type="ECO:0000313" key="6">
    <source>
        <dbReference type="EMBL" id="SDI00985.1"/>
    </source>
</evidence>
<dbReference type="CDD" id="cd00610">
    <property type="entry name" value="OAT_like"/>
    <property type="match status" value="1"/>
</dbReference>
<dbReference type="InterPro" id="IPR050103">
    <property type="entry name" value="Class-III_PLP-dep_AT"/>
</dbReference>
<dbReference type="NCBIfam" id="NF002797">
    <property type="entry name" value="PRK02936.1"/>
    <property type="match status" value="1"/>
</dbReference>
<dbReference type="Gene3D" id="3.40.640.10">
    <property type="entry name" value="Type I PLP-dependent aspartate aminotransferase-like (Major domain)"/>
    <property type="match status" value="1"/>
</dbReference>
<reference evidence="6 7" key="1">
    <citation type="submission" date="2016-10" db="EMBL/GenBank/DDBJ databases">
        <authorList>
            <person name="de Groot N.N."/>
        </authorList>
    </citation>
    <scope>NUCLEOTIDE SEQUENCE [LARGE SCALE GENOMIC DNA]</scope>
    <source>
        <strain evidence="6 7">DSM 21632</strain>
    </source>
</reference>
<gene>
    <name evidence="5" type="primary">argD</name>
    <name evidence="6" type="ORF">SAMN05192534_11829</name>
</gene>
<comment type="subunit">
    <text evidence="5">Homodimer.</text>
</comment>
<evidence type="ECO:0000256" key="1">
    <source>
        <dbReference type="ARBA" id="ARBA00022576"/>
    </source>
</evidence>
<dbReference type="InterPro" id="IPR015421">
    <property type="entry name" value="PyrdxlP-dep_Trfase_major"/>
</dbReference>
<evidence type="ECO:0000256" key="5">
    <source>
        <dbReference type="HAMAP-Rule" id="MF_01107"/>
    </source>
</evidence>
<feature type="modified residue" description="N6-(pyridoxal phosphate)lysine" evidence="5">
    <location>
        <position position="245"/>
    </location>
</feature>
<dbReference type="InterPro" id="IPR015424">
    <property type="entry name" value="PyrdxlP-dep_Trfase"/>
</dbReference>
<keyword evidence="1 5" id="KW-0032">Aminotransferase</keyword>
<dbReference type="STRING" id="568899.SAMN05192534_11829"/>
<dbReference type="UniPathway" id="UPA00068">
    <property type="reaction ID" value="UER00109"/>
</dbReference>
<dbReference type="InterPro" id="IPR049704">
    <property type="entry name" value="Aminotrans_3_PPA_site"/>
</dbReference>
<dbReference type="NCBIfam" id="NF002325">
    <property type="entry name" value="PRK01278.1"/>
    <property type="match status" value="1"/>
</dbReference>
<dbReference type="Proteomes" id="UP000199163">
    <property type="component" value="Unassembled WGS sequence"/>
</dbReference>
<dbReference type="SUPFAM" id="SSF53383">
    <property type="entry name" value="PLP-dependent transferases"/>
    <property type="match status" value="1"/>
</dbReference>
<keyword evidence="5" id="KW-0055">Arginine biosynthesis</keyword>
<comment type="similarity">
    <text evidence="5">Belongs to the class-III pyridoxal-phosphate-dependent aminotransferase family. ArgD subfamily.</text>
</comment>
<comment type="catalytic activity">
    <reaction evidence="5">
        <text>N(2)-acetyl-L-ornithine + 2-oxoglutarate = N-acetyl-L-glutamate 5-semialdehyde + L-glutamate</text>
        <dbReference type="Rhea" id="RHEA:18049"/>
        <dbReference type="ChEBI" id="CHEBI:16810"/>
        <dbReference type="ChEBI" id="CHEBI:29123"/>
        <dbReference type="ChEBI" id="CHEBI:29985"/>
        <dbReference type="ChEBI" id="CHEBI:57805"/>
        <dbReference type="EC" id="2.6.1.11"/>
    </reaction>
</comment>
<feature type="binding site" evidence="5">
    <location>
        <begin position="104"/>
        <end position="105"/>
    </location>
    <ligand>
        <name>pyridoxal 5'-phosphate</name>
        <dbReference type="ChEBI" id="CHEBI:597326"/>
    </ligand>
</feature>
<dbReference type="GO" id="GO:0030170">
    <property type="term" value="F:pyridoxal phosphate binding"/>
    <property type="evidence" value="ECO:0007669"/>
    <property type="project" value="InterPro"/>
</dbReference>
<keyword evidence="5" id="KW-0963">Cytoplasm</keyword>
<dbReference type="InterPro" id="IPR004636">
    <property type="entry name" value="AcOrn/SuccOrn_fam"/>
</dbReference>
<keyword evidence="2 5" id="KW-0028">Amino-acid biosynthesis</keyword>
<accession>A0A1G8H2V0</accession>
<name>A0A1G8H2V0_9BACI</name>
<dbReference type="PANTHER" id="PTHR11986:SF79">
    <property type="entry name" value="ACETYLORNITHINE AMINOTRANSFERASE, MITOCHONDRIAL"/>
    <property type="match status" value="1"/>
</dbReference>
<dbReference type="GO" id="GO:0003992">
    <property type="term" value="F:N2-acetyl-L-ornithine:2-oxoglutarate 5-aminotransferase activity"/>
    <property type="evidence" value="ECO:0007669"/>
    <property type="project" value="UniProtKB-UniRule"/>
</dbReference>
<evidence type="ECO:0000256" key="4">
    <source>
        <dbReference type="ARBA" id="ARBA00022898"/>
    </source>
</evidence>
<evidence type="ECO:0000256" key="3">
    <source>
        <dbReference type="ARBA" id="ARBA00022679"/>
    </source>
</evidence>
<dbReference type="PANTHER" id="PTHR11986">
    <property type="entry name" value="AMINOTRANSFERASE CLASS III"/>
    <property type="match status" value="1"/>
</dbReference>
<dbReference type="Pfam" id="PF00202">
    <property type="entry name" value="Aminotran_3"/>
    <property type="match status" value="1"/>
</dbReference>
<evidence type="ECO:0000313" key="7">
    <source>
        <dbReference type="Proteomes" id="UP000199163"/>
    </source>
</evidence>
<comment type="miscellaneous">
    <text evidence="5">May also have succinyldiaminopimelate aminotransferase activity, thus carrying out the corresponding step in lysine biosynthesis.</text>
</comment>
<dbReference type="AlphaFoldDB" id="A0A1G8H2V0"/>
<keyword evidence="7" id="KW-1185">Reference proteome</keyword>
<dbReference type="FunFam" id="3.40.640.10:FF:000004">
    <property type="entry name" value="Acetylornithine aminotransferase"/>
    <property type="match status" value="1"/>
</dbReference>
<dbReference type="HAMAP" id="MF_01107">
    <property type="entry name" value="ArgD_aminotrans_3"/>
    <property type="match status" value="1"/>
</dbReference>
<dbReference type="EC" id="2.6.1.11" evidence="5"/>
<proteinExistence type="inferred from homology"/>
<dbReference type="PIRSF" id="PIRSF000521">
    <property type="entry name" value="Transaminase_4ab_Lys_Orn"/>
    <property type="match status" value="1"/>
</dbReference>
<dbReference type="GO" id="GO:0005737">
    <property type="term" value="C:cytoplasm"/>
    <property type="evidence" value="ECO:0007669"/>
    <property type="project" value="UniProtKB-SubCell"/>
</dbReference>
<organism evidence="6 7">
    <name type="scientific">Alteribacillus persepolensis</name>
    <dbReference type="NCBI Taxonomy" id="568899"/>
    <lineage>
        <taxon>Bacteria</taxon>
        <taxon>Bacillati</taxon>
        <taxon>Bacillota</taxon>
        <taxon>Bacilli</taxon>
        <taxon>Bacillales</taxon>
        <taxon>Bacillaceae</taxon>
        <taxon>Alteribacillus</taxon>
    </lineage>
</organism>
<feature type="binding site" evidence="5">
    <location>
        <position position="134"/>
    </location>
    <ligand>
        <name>N(2)-acetyl-L-ornithine</name>
        <dbReference type="ChEBI" id="CHEBI:57805"/>
    </ligand>
</feature>
<feature type="binding site" evidence="5">
    <location>
        <begin position="216"/>
        <end position="219"/>
    </location>
    <ligand>
        <name>pyridoxal 5'-phosphate</name>
        <dbReference type="ChEBI" id="CHEBI:597326"/>
    </ligand>
</feature>
<dbReference type="InterPro" id="IPR015422">
    <property type="entry name" value="PyrdxlP-dep_Trfase_small"/>
</dbReference>
<dbReference type="GO" id="GO:0042802">
    <property type="term" value="F:identical protein binding"/>
    <property type="evidence" value="ECO:0007669"/>
    <property type="project" value="TreeGrafter"/>
</dbReference>
<feature type="binding site" evidence="5">
    <location>
        <position position="131"/>
    </location>
    <ligand>
        <name>pyridoxal 5'-phosphate</name>
        <dbReference type="ChEBI" id="CHEBI:597326"/>
    </ligand>
</feature>
<keyword evidence="4 5" id="KW-0663">Pyridoxal phosphate</keyword>
<keyword evidence="3 5" id="KW-0808">Transferase</keyword>
<comment type="subcellular location">
    <subcellularLocation>
        <location evidence="5">Cytoplasm</location>
    </subcellularLocation>
</comment>
<dbReference type="RefSeq" id="WP_091274841.1">
    <property type="nucleotide sequence ID" value="NZ_FNDK01000018.1"/>
</dbReference>
<evidence type="ECO:0000256" key="2">
    <source>
        <dbReference type="ARBA" id="ARBA00022605"/>
    </source>
</evidence>
<protein>
    <recommendedName>
        <fullName evidence="5">Acetylornithine aminotransferase</fullName>
        <shortName evidence="5">ACOAT</shortName>
        <ecNumber evidence="5">2.6.1.11</ecNumber>
    </recommendedName>
</protein>
<dbReference type="NCBIfam" id="TIGR00707">
    <property type="entry name" value="argD"/>
    <property type="match status" value="1"/>
</dbReference>
<dbReference type="OrthoDB" id="9807885at2"/>
<feature type="binding site" evidence="5">
    <location>
        <position position="274"/>
    </location>
    <ligand>
        <name>pyridoxal 5'-phosphate</name>
        <dbReference type="ChEBI" id="CHEBI:597326"/>
    </ligand>
</feature>
<feature type="binding site" evidence="5">
    <location>
        <position position="273"/>
    </location>
    <ligand>
        <name>N(2)-acetyl-L-ornithine</name>
        <dbReference type="ChEBI" id="CHEBI:57805"/>
    </ligand>
</feature>
<sequence length="388" mass="41462">MNTTNSIKTDELLFPTYKKWNIAFEQASGSTITDQTGKTYIDMMAGIGVVNLGHGHPAVLEAVEKQLQKGWHASNFFHYEGQEQTAKQLTSHSCADLVFFANSGAEANEAAIKLARKHTGKKKIISFLQSFHGRTFGTMAATGQESIHQGFGPMLEGFEYVPYNDVKALENAIDDETAAVMLEPVQGEGGVIPADDSFLQAAETLAENAGALLICDEIQTGLGRTGAFFAHQLSGIEPDIITTAKALGNGFPTGAVIGKAHLKDAFGPGSHGTTFGGNPLAMAAASATLDTLINENWSQKAKDKGEALLKELQERLASAEVVKEVRGKGMMVGIELNEPAANTIGKLQEKGVLVLAAGPNVLRLLPPLTIDWEMLKEATALIEETLKR</sequence>
<dbReference type="Gene3D" id="3.90.1150.10">
    <property type="entry name" value="Aspartate Aminotransferase, domain 1"/>
    <property type="match status" value="1"/>
</dbReference>
<dbReference type="GO" id="GO:0006526">
    <property type="term" value="P:L-arginine biosynthetic process"/>
    <property type="evidence" value="ECO:0007669"/>
    <property type="project" value="UniProtKB-UniRule"/>
</dbReference>
<comment type="cofactor">
    <cofactor evidence="5">
        <name>pyridoxal 5'-phosphate</name>
        <dbReference type="ChEBI" id="CHEBI:597326"/>
    </cofactor>
    <text evidence="5">Binds 1 pyridoxal phosphate per subunit.</text>
</comment>
<comment type="pathway">
    <text evidence="5">Amino-acid biosynthesis; L-arginine biosynthesis; N(2)-acetyl-L-ornithine from L-glutamate: step 4/4.</text>
</comment>
<dbReference type="InterPro" id="IPR005814">
    <property type="entry name" value="Aminotrans_3"/>
</dbReference>
<dbReference type="PROSITE" id="PS00600">
    <property type="entry name" value="AA_TRANSFER_CLASS_3"/>
    <property type="match status" value="1"/>
</dbReference>